<dbReference type="InterPro" id="IPR016181">
    <property type="entry name" value="Acyl_CoA_acyltransferase"/>
</dbReference>
<dbReference type="PROSITE" id="PS51186">
    <property type="entry name" value="GNAT"/>
    <property type="match status" value="1"/>
</dbReference>
<dbReference type="InterPro" id="IPR000182">
    <property type="entry name" value="GNAT_dom"/>
</dbReference>
<keyword evidence="2" id="KW-0012">Acyltransferase</keyword>
<gene>
    <name evidence="2" type="ORF">AHMF7616_03574</name>
</gene>
<evidence type="ECO:0000259" key="1">
    <source>
        <dbReference type="PROSITE" id="PS51186"/>
    </source>
</evidence>
<name>A0A369QKN9_9BACT</name>
<dbReference type="Proteomes" id="UP000253919">
    <property type="component" value="Unassembled WGS sequence"/>
</dbReference>
<evidence type="ECO:0000313" key="2">
    <source>
        <dbReference type="EMBL" id="RDC64952.1"/>
    </source>
</evidence>
<evidence type="ECO:0000313" key="3">
    <source>
        <dbReference type="Proteomes" id="UP000253919"/>
    </source>
</evidence>
<dbReference type="Pfam" id="PF00583">
    <property type="entry name" value="Acetyltransf_1"/>
    <property type="match status" value="1"/>
</dbReference>
<dbReference type="RefSeq" id="WP_115374032.1">
    <property type="nucleotide sequence ID" value="NZ_QASA01000001.1"/>
</dbReference>
<dbReference type="Gene3D" id="3.40.630.30">
    <property type="match status" value="1"/>
</dbReference>
<protein>
    <submittedName>
        <fullName evidence="2">Gentamicin 3-N-acetyltransferase</fullName>
        <ecNumber evidence="2">2.3.1.60</ecNumber>
    </submittedName>
</protein>
<accession>A0A369QKN9</accession>
<keyword evidence="3" id="KW-1185">Reference proteome</keyword>
<dbReference type="GO" id="GO:0046353">
    <property type="term" value="F:aminoglycoside 3-N-acetyltransferase activity"/>
    <property type="evidence" value="ECO:0007669"/>
    <property type="project" value="UniProtKB-EC"/>
</dbReference>
<keyword evidence="2" id="KW-0808">Transferase</keyword>
<proteinExistence type="predicted"/>
<dbReference type="CDD" id="cd04301">
    <property type="entry name" value="NAT_SF"/>
    <property type="match status" value="1"/>
</dbReference>
<dbReference type="SUPFAM" id="SSF55729">
    <property type="entry name" value="Acyl-CoA N-acyltransferases (Nat)"/>
    <property type="match status" value="1"/>
</dbReference>
<dbReference type="EC" id="2.3.1.60" evidence="2"/>
<comment type="caution">
    <text evidence="2">The sequence shown here is derived from an EMBL/GenBank/DDBJ whole genome shotgun (WGS) entry which is preliminary data.</text>
</comment>
<reference evidence="2 3" key="1">
    <citation type="submission" date="2018-04" db="EMBL/GenBank/DDBJ databases">
        <title>Adhaeribacter sp. HMF7616 genome sequencing and assembly.</title>
        <authorList>
            <person name="Kang H."/>
            <person name="Kang J."/>
            <person name="Cha I."/>
            <person name="Kim H."/>
            <person name="Joh K."/>
        </authorList>
    </citation>
    <scope>NUCLEOTIDE SEQUENCE [LARGE SCALE GENOMIC DNA]</scope>
    <source>
        <strain evidence="2 3">HMF7616</strain>
    </source>
</reference>
<dbReference type="AlphaFoldDB" id="A0A369QKN9"/>
<dbReference type="EMBL" id="QASA01000001">
    <property type="protein sequence ID" value="RDC64952.1"/>
    <property type="molecule type" value="Genomic_DNA"/>
</dbReference>
<feature type="domain" description="N-acetyltransferase" evidence="1">
    <location>
        <begin position="4"/>
        <end position="147"/>
    </location>
</feature>
<dbReference type="OrthoDB" id="9797178at2"/>
<organism evidence="2 3">
    <name type="scientific">Adhaeribacter pallidiroseus</name>
    <dbReference type="NCBI Taxonomy" id="2072847"/>
    <lineage>
        <taxon>Bacteria</taxon>
        <taxon>Pseudomonadati</taxon>
        <taxon>Bacteroidota</taxon>
        <taxon>Cytophagia</taxon>
        <taxon>Cytophagales</taxon>
        <taxon>Hymenobacteraceae</taxon>
        <taxon>Adhaeribacter</taxon>
    </lineage>
</organism>
<sequence>MEIIKLSPIDIDKFVQLILVFADVFEMQNFTIPKQEHLVHNLGKSDFIVFVAQKDDCIIGGLTAYTLHSYYSEKPLAYIYDLAIQTHYQRQGIGKKLIAAIKMYCQENNYEEVFVQADKVDGYALDFYRATKPTDEEQVVHFYYTLG</sequence>